<protein>
    <submittedName>
        <fullName evidence="1">Uncharacterized protein</fullName>
    </submittedName>
</protein>
<sequence>MRAASLRQKNYETNCYKNSIVRLRTEQVHLTVGWPGGSRTAMRSTKVPLWQVTMSGVGPSVDNGASLLENACWENGKKKKPC</sequence>
<evidence type="ECO:0000313" key="1">
    <source>
        <dbReference type="EMBL" id="GIY73071.1"/>
    </source>
</evidence>
<reference evidence="1 2" key="1">
    <citation type="submission" date="2021-06" db="EMBL/GenBank/DDBJ databases">
        <title>Caerostris extrusa draft genome.</title>
        <authorList>
            <person name="Kono N."/>
            <person name="Arakawa K."/>
        </authorList>
    </citation>
    <scope>NUCLEOTIDE SEQUENCE [LARGE SCALE GENOMIC DNA]</scope>
</reference>
<comment type="caution">
    <text evidence="1">The sequence shown here is derived from an EMBL/GenBank/DDBJ whole genome shotgun (WGS) entry which is preliminary data.</text>
</comment>
<evidence type="ECO:0000313" key="2">
    <source>
        <dbReference type="Proteomes" id="UP001054945"/>
    </source>
</evidence>
<keyword evidence="2" id="KW-1185">Reference proteome</keyword>
<proteinExistence type="predicted"/>
<dbReference type="EMBL" id="BPLR01015029">
    <property type="protein sequence ID" value="GIY73071.1"/>
    <property type="molecule type" value="Genomic_DNA"/>
</dbReference>
<organism evidence="1 2">
    <name type="scientific">Caerostris extrusa</name>
    <name type="common">Bark spider</name>
    <name type="synonym">Caerostris bankana</name>
    <dbReference type="NCBI Taxonomy" id="172846"/>
    <lineage>
        <taxon>Eukaryota</taxon>
        <taxon>Metazoa</taxon>
        <taxon>Ecdysozoa</taxon>
        <taxon>Arthropoda</taxon>
        <taxon>Chelicerata</taxon>
        <taxon>Arachnida</taxon>
        <taxon>Araneae</taxon>
        <taxon>Araneomorphae</taxon>
        <taxon>Entelegynae</taxon>
        <taxon>Araneoidea</taxon>
        <taxon>Araneidae</taxon>
        <taxon>Caerostris</taxon>
    </lineage>
</organism>
<name>A0AAV4VRE9_CAEEX</name>
<gene>
    <name evidence="1" type="ORF">CEXT_68021</name>
</gene>
<dbReference type="AlphaFoldDB" id="A0AAV4VRE9"/>
<accession>A0AAV4VRE9</accession>
<dbReference type="Proteomes" id="UP001054945">
    <property type="component" value="Unassembled WGS sequence"/>
</dbReference>